<reference evidence="2 3" key="1">
    <citation type="submission" date="2023-04" db="EMBL/GenBank/DDBJ databases">
        <title>A long-awaited taxogenomic arrangement of the family Halomonadaceae.</title>
        <authorList>
            <person name="De La Haba R."/>
            <person name="Chuvochina M."/>
            <person name="Wittouck S."/>
            <person name="Arahal D.R."/>
            <person name="Sanchez-Porro C."/>
            <person name="Hugenholtz P."/>
            <person name="Ventosa A."/>
        </authorList>
    </citation>
    <scope>NUCLEOTIDE SEQUENCE [LARGE SCALE GENOMIC DNA]</scope>
    <source>
        <strain evidence="2 3">DSM 26770</strain>
    </source>
</reference>
<evidence type="ECO:0000313" key="2">
    <source>
        <dbReference type="EMBL" id="MDR5904563.1"/>
    </source>
</evidence>
<dbReference type="EC" id="1.1.5.-" evidence="2"/>
<dbReference type="PANTHER" id="PTHR19328:SF75">
    <property type="entry name" value="ALDOSE SUGAR DEHYDROGENASE YLII"/>
    <property type="match status" value="1"/>
</dbReference>
<sequence>MSKLGKTSQGAMLGSALIAGGLLGLSSAHAEELVAEGIDSEETALRIVQLAGGLEHPWGIAELPDGRFLVTERAGRMALIDGGEITHLDGVPEVAANGQGGLLDVTLHHAYADGEEWIYFSYSKPGDGGTVSALARARLDGEALVDVEELFEQDRYSQPGRHYGSRLAWLPDGSLLMTVGDRGVEPERSQDAGDHAGSVLRLTETGGVPDDNPFVDDDAALDEIYSIGNRNIQGFAVDADGTIWASEHGPLGGDELNLIEAGENYGWPTVSRGVDYGTREPIGEDSHPDMQDARYIYEDRFAPSGLAQVDSEAFSAWQGNLLAGGLRSEQLKRLVMEDGEVAHREIVLDGEIGRIREVHQGSDGYIYLLTDSGDDGLYRLEPDN</sequence>
<dbReference type="PANTHER" id="PTHR19328">
    <property type="entry name" value="HEDGEHOG-INTERACTING PROTEIN"/>
    <property type="match status" value="1"/>
</dbReference>
<protein>
    <submittedName>
        <fullName evidence="2">PQQ-dependent sugar dehydrogenase</fullName>
        <ecNumber evidence="2">1.1.5.-</ecNumber>
    </submittedName>
</protein>
<comment type="caution">
    <text evidence="2">The sequence shown here is derived from an EMBL/GenBank/DDBJ whole genome shotgun (WGS) entry which is preliminary data.</text>
</comment>
<proteinExistence type="predicted"/>
<feature type="domain" description="Glucose/Sorbosone dehydrogenase" evidence="1">
    <location>
        <begin position="54"/>
        <end position="379"/>
    </location>
</feature>
<keyword evidence="3" id="KW-1185">Reference proteome</keyword>
<dbReference type="Gene3D" id="2.120.10.30">
    <property type="entry name" value="TolB, C-terminal domain"/>
    <property type="match status" value="1"/>
</dbReference>
<gene>
    <name evidence="2" type="ORF">QC821_04645</name>
</gene>
<dbReference type="InterPro" id="IPR011042">
    <property type="entry name" value="6-blade_b-propeller_TolB-like"/>
</dbReference>
<dbReference type="InterPro" id="IPR012938">
    <property type="entry name" value="Glc/Sorbosone_DH"/>
</dbReference>
<dbReference type="SUPFAM" id="SSF50952">
    <property type="entry name" value="Soluble quinoprotein glucose dehydrogenase"/>
    <property type="match status" value="1"/>
</dbReference>
<dbReference type="Proteomes" id="UP001251374">
    <property type="component" value="Unassembled WGS sequence"/>
</dbReference>
<keyword evidence="2" id="KW-0560">Oxidoreductase</keyword>
<dbReference type="RefSeq" id="WP_309717666.1">
    <property type="nucleotide sequence ID" value="NZ_JARWAM010000003.1"/>
</dbReference>
<accession>A0ABU1HAS5</accession>
<evidence type="ECO:0000259" key="1">
    <source>
        <dbReference type="Pfam" id="PF07995"/>
    </source>
</evidence>
<evidence type="ECO:0000313" key="3">
    <source>
        <dbReference type="Proteomes" id="UP001251374"/>
    </source>
</evidence>
<dbReference type="InterPro" id="IPR011041">
    <property type="entry name" value="Quinoprot_gluc/sorb_DH_b-prop"/>
</dbReference>
<dbReference type="Pfam" id="PF07995">
    <property type="entry name" value="GSDH"/>
    <property type="match status" value="1"/>
</dbReference>
<dbReference type="GO" id="GO:0016491">
    <property type="term" value="F:oxidoreductase activity"/>
    <property type="evidence" value="ECO:0007669"/>
    <property type="project" value="UniProtKB-KW"/>
</dbReference>
<organism evidence="2 3">
    <name type="scientific">Franzmannia qiaohouensis</name>
    <dbReference type="NCBI Taxonomy" id="1329370"/>
    <lineage>
        <taxon>Bacteria</taxon>
        <taxon>Pseudomonadati</taxon>
        <taxon>Pseudomonadota</taxon>
        <taxon>Gammaproteobacteria</taxon>
        <taxon>Oceanospirillales</taxon>
        <taxon>Halomonadaceae</taxon>
        <taxon>Franzmannia</taxon>
    </lineage>
</organism>
<name>A0ABU1HAS5_9GAMM</name>
<dbReference type="EMBL" id="JARWAM010000003">
    <property type="protein sequence ID" value="MDR5904563.1"/>
    <property type="molecule type" value="Genomic_DNA"/>
</dbReference>